<keyword evidence="2" id="KW-1185">Reference proteome</keyword>
<proteinExistence type="predicted"/>
<dbReference type="InterPro" id="IPR007553">
    <property type="entry name" value="2-thiour_desulf"/>
</dbReference>
<dbReference type="RefSeq" id="WP_154508198.1">
    <property type="nucleotide sequence ID" value="NZ_VUMH01000001.1"/>
</dbReference>
<dbReference type="Proteomes" id="UP000477488">
    <property type="component" value="Unassembled WGS sequence"/>
</dbReference>
<sequence>MADAPRIRYVVSGCLAGLACRYDGGSNPCAAVIRLVEEGRAIPACPESLAGLPVPRLPCELAEGSVLSRDGRDLTEDFLRGAQLALRTAQSRGCTAAILKSRSPSCGFGRIYDGTFSRALCPGEGVWARLLREAGFALFSEEHLPPELGGKGEGED</sequence>
<name>A0A6L5XH93_9BACT</name>
<dbReference type="AlphaFoldDB" id="A0A6L5XH93"/>
<gene>
    <name evidence="1" type="ORF">FYJ44_00405</name>
</gene>
<comment type="caution">
    <text evidence="1">The sequence shown here is derived from an EMBL/GenBank/DDBJ whole genome shotgun (WGS) entry which is preliminary data.</text>
</comment>
<dbReference type="PANTHER" id="PTHR30087:SF1">
    <property type="entry name" value="HYPOTHETICAL CYTOSOLIC PROTEIN"/>
    <property type="match status" value="1"/>
</dbReference>
<organism evidence="1 2">
    <name type="scientific">Desulfovibrio porci</name>
    <dbReference type="NCBI Taxonomy" id="2605782"/>
    <lineage>
        <taxon>Bacteria</taxon>
        <taxon>Pseudomonadati</taxon>
        <taxon>Thermodesulfobacteriota</taxon>
        <taxon>Desulfovibrionia</taxon>
        <taxon>Desulfovibrionales</taxon>
        <taxon>Desulfovibrionaceae</taxon>
        <taxon>Desulfovibrio</taxon>
    </lineage>
</organism>
<protein>
    <submittedName>
        <fullName evidence="1">DUF523 domain-containing protein</fullName>
    </submittedName>
</protein>
<evidence type="ECO:0000313" key="2">
    <source>
        <dbReference type="Proteomes" id="UP000477488"/>
    </source>
</evidence>
<dbReference type="PROSITE" id="PS51257">
    <property type="entry name" value="PROKAR_LIPOPROTEIN"/>
    <property type="match status" value="1"/>
</dbReference>
<dbReference type="Pfam" id="PF04463">
    <property type="entry name" value="2-thiour_desulf"/>
    <property type="match status" value="1"/>
</dbReference>
<accession>A0A6L5XH93</accession>
<dbReference type="EMBL" id="VUMH01000001">
    <property type="protein sequence ID" value="MSS26535.1"/>
    <property type="molecule type" value="Genomic_DNA"/>
</dbReference>
<reference evidence="1 2" key="1">
    <citation type="submission" date="2019-09" db="EMBL/GenBank/DDBJ databases">
        <title>In-depth cultivation of the pig gut microbiome towards novel bacterial diversity and tailored functional studies.</title>
        <authorList>
            <person name="Wylensek D."/>
            <person name="Hitch T.C.A."/>
            <person name="Clavel T."/>
        </authorList>
    </citation>
    <scope>NUCLEOTIDE SEQUENCE [LARGE SCALE GENOMIC DNA]</scope>
    <source>
        <strain evidence="1 2">PG-178-WT-4</strain>
    </source>
</reference>
<evidence type="ECO:0000313" key="1">
    <source>
        <dbReference type="EMBL" id="MSS26535.1"/>
    </source>
</evidence>
<dbReference type="PANTHER" id="PTHR30087">
    <property type="entry name" value="INNER MEMBRANE PROTEIN"/>
    <property type="match status" value="1"/>
</dbReference>